<feature type="region of interest" description="Disordered" evidence="1">
    <location>
        <begin position="246"/>
        <end position="270"/>
    </location>
</feature>
<name>A0ABY9JEB5_9ACTN</name>
<accession>A0ABY9JEB5</accession>
<reference evidence="4 5" key="1">
    <citation type="submission" date="2023-03" db="EMBL/GenBank/DDBJ databases">
        <title>Isolation and description of six Streptomyces strains from soil environments, able to metabolize different microbial glucans.</title>
        <authorList>
            <person name="Widen T."/>
            <person name="Larsbrink J."/>
        </authorList>
    </citation>
    <scope>NUCLEOTIDE SEQUENCE [LARGE SCALE GENOMIC DNA]</scope>
    <source>
        <strain evidence="4 5">Alt3</strain>
    </source>
</reference>
<evidence type="ECO:0000259" key="3">
    <source>
        <dbReference type="Pfam" id="PF14258"/>
    </source>
</evidence>
<feature type="compositionally biased region" description="Basic and acidic residues" evidence="1">
    <location>
        <begin position="249"/>
        <end position="261"/>
    </location>
</feature>
<organism evidence="4 5">
    <name type="scientific">Streptomyces glycanivorans</name>
    <dbReference type="NCBI Taxonomy" id="3033808"/>
    <lineage>
        <taxon>Bacteria</taxon>
        <taxon>Bacillati</taxon>
        <taxon>Actinomycetota</taxon>
        <taxon>Actinomycetes</taxon>
        <taxon>Kitasatosporales</taxon>
        <taxon>Streptomycetaceae</taxon>
        <taxon>Streptomyces</taxon>
    </lineage>
</organism>
<proteinExistence type="predicted"/>
<dbReference type="RefSeq" id="WP_147963714.1">
    <property type="nucleotide sequence ID" value="NZ_CP120983.1"/>
</dbReference>
<dbReference type="Proteomes" id="UP001224433">
    <property type="component" value="Chromosome"/>
</dbReference>
<dbReference type="EMBL" id="CP120983">
    <property type="protein sequence ID" value="WLQ66060.1"/>
    <property type="molecule type" value="Genomic_DNA"/>
</dbReference>
<dbReference type="InterPro" id="IPR025646">
    <property type="entry name" value="DUF4350"/>
</dbReference>
<feature type="domain" description="DUF4350" evidence="3">
    <location>
        <begin position="54"/>
        <end position="229"/>
    </location>
</feature>
<feature type="transmembrane region" description="Helical" evidence="2">
    <location>
        <begin position="23"/>
        <end position="43"/>
    </location>
</feature>
<evidence type="ECO:0000256" key="2">
    <source>
        <dbReference type="SAM" id="Phobius"/>
    </source>
</evidence>
<dbReference type="Pfam" id="PF14258">
    <property type="entry name" value="DUF4350"/>
    <property type="match status" value="1"/>
</dbReference>
<evidence type="ECO:0000313" key="4">
    <source>
        <dbReference type="EMBL" id="WLQ66060.1"/>
    </source>
</evidence>
<keyword evidence="2" id="KW-0472">Membrane</keyword>
<keyword evidence="2" id="KW-0812">Transmembrane</keyword>
<keyword evidence="2" id="KW-1133">Transmembrane helix</keyword>
<evidence type="ECO:0000256" key="1">
    <source>
        <dbReference type="SAM" id="MobiDB-lite"/>
    </source>
</evidence>
<sequence length="412" mass="42618">MTATAAVPATSESRTPQQVWRRVRGVLLAVLILVVAGVAFAAVRSGGQHGRLDPRSADPYGSRAVAQLLEKRGVSVDVVTTLDEAAGATGPGTTLLVTGPNMLTGHQQRRLHDATAGSAGRTVLISPGSPSVARLAPGVRAEERGPVTARAPRCGLPAARTAGIADMGGIHYATDAPEATACYPDDGLASLLVLPERGAGDTVLLGSPDILHNNRLDQQGNASLGLQLLGSRPHLVWYLPSLDDPSAAEGRDGDTDGRDGAGGEEAGGESGFISLIPPGWLWGTLQLALAAVLAALWRGRRFGPLVTERLPVAIRASESTEGRARLYRKADARDRAATALRSATRTRISPLLGVSPQDADSPAVLIPAVAARLSTPGSDPGALLFGPAPADDAALLLLTEQLDALEREIRTS</sequence>
<protein>
    <submittedName>
        <fullName evidence="4">DUF4350 domain-containing protein</fullName>
    </submittedName>
</protein>
<evidence type="ECO:0000313" key="5">
    <source>
        <dbReference type="Proteomes" id="UP001224433"/>
    </source>
</evidence>
<keyword evidence="5" id="KW-1185">Reference proteome</keyword>
<gene>
    <name evidence="4" type="ORF">P8A20_21865</name>
</gene>